<evidence type="ECO:0000256" key="3">
    <source>
        <dbReference type="ARBA" id="ARBA00022475"/>
    </source>
</evidence>
<evidence type="ECO:0000313" key="9">
    <source>
        <dbReference type="Proteomes" id="UP000184600"/>
    </source>
</evidence>
<organism evidence="8 9">
    <name type="scientific">Vibrio quintilis</name>
    <dbReference type="NCBI Taxonomy" id="1117707"/>
    <lineage>
        <taxon>Bacteria</taxon>
        <taxon>Pseudomonadati</taxon>
        <taxon>Pseudomonadota</taxon>
        <taxon>Gammaproteobacteria</taxon>
        <taxon>Vibrionales</taxon>
        <taxon>Vibrionaceae</taxon>
        <taxon>Vibrio</taxon>
    </lineage>
</organism>
<dbReference type="InterPro" id="IPR051907">
    <property type="entry name" value="DoxX-like_oxidoreductase"/>
</dbReference>
<dbReference type="STRING" id="1117707.VQ7734_01866"/>
<feature type="transmembrane region" description="Helical" evidence="7">
    <location>
        <begin position="131"/>
        <end position="152"/>
    </location>
</feature>
<feature type="transmembrane region" description="Helical" evidence="7">
    <location>
        <begin position="94"/>
        <end position="119"/>
    </location>
</feature>
<dbReference type="Pfam" id="PF07681">
    <property type="entry name" value="DoxX"/>
    <property type="match status" value="1"/>
</dbReference>
<evidence type="ECO:0000256" key="6">
    <source>
        <dbReference type="ARBA" id="ARBA00023136"/>
    </source>
</evidence>
<dbReference type="PANTHER" id="PTHR33452">
    <property type="entry name" value="OXIDOREDUCTASE CATD-RELATED"/>
    <property type="match status" value="1"/>
</dbReference>
<comment type="subcellular location">
    <subcellularLocation>
        <location evidence="1">Cell membrane</location>
        <topology evidence="1">Multi-pass membrane protein</topology>
    </subcellularLocation>
</comment>
<evidence type="ECO:0000256" key="4">
    <source>
        <dbReference type="ARBA" id="ARBA00022692"/>
    </source>
</evidence>
<gene>
    <name evidence="8" type="ORF">VQ7734_01866</name>
</gene>
<evidence type="ECO:0000256" key="2">
    <source>
        <dbReference type="ARBA" id="ARBA00006679"/>
    </source>
</evidence>
<dbReference type="RefSeq" id="WP_073581745.1">
    <property type="nucleotide sequence ID" value="NZ_AP024897.1"/>
</dbReference>
<dbReference type="AlphaFoldDB" id="A0A1M7YU03"/>
<protein>
    <submittedName>
        <fullName evidence="8">DoxX</fullName>
    </submittedName>
</protein>
<name>A0A1M7YU03_9VIBR</name>
<dbReference type="GO" id="GO:0005886">
    <property type="term" value="C:plasma membrane"/>
    <property type="evidence" value="ECO:0007669"/>
    <property type="project" value="UniProtKB-SubCell"/>
</dbReference>
<keyword evidence="3" id="KW-1003">Cell membrane</keyword>
<dbReference type="Proteomes" id="UP000184600">
    <property type="component" value="Unassembled WGS sequence"/>
</dbReference>
<keyword evidence="9" id="KW-1185">Reference proteome</keyword>
<dbReference type="OrthoDB" id="121744at2"/>
<dbReference type="EMBL" id="FRFG01000020">
    <property type="protein sequence ID" value="SHO56103.1"/>
    <property type="molecule type" value="Genomic_DNA"/>
</dbReference>
<reference evidence="9" key="1">
    <citation type="submission" date="2016-12" db="EMBL/GenBank/DDBJ databases">
        <authorList>
            <person name="Rodrigo-Torres L."/>
            <person name="Arahal R.D."/>
            <person name="Lucena T."/>
        </authorList>
    </citation>
    <scope>NUCLEOTIDE SEQUENCE [LARGE SCALE GENOMIC DNA]</scope>
</reference>
<evidence type="ECO:0000313" key="8">
    <source>
        <dbReference type="EMBL" id="SHO56103.1"/>
    </source>
</evidence>
<evidence type="ECO:0000256" key="7">
    <source>
        <dbReference type="SAM" id="Phobius"/>
    </source>
</evidence>
<comment type="similarity">
    <text evidence="2">Belongs to the DoxX family.</text>
</comment>
<accession>A0A1M7YU03</accession>
<dbReference type="InterPro" id="IPR032808">
    <property type="entry name" value="DoxX"/>
</dbReference>
<keyword evidence="6 7" id="KW-0472">Membrane</keyword>
<proteinExistence type="inferred from homology"/>
<keyword evidence="4 7" id="KW-0812">Transmembrane</keyword>
<evidence type="ECO:0000256" key="1">
    <source>
        <dbReference type="ARBA" id="ARBA00004651"/>
    </source>
</evidence>
<evidence type="ECO:0000256" key="5">
    <source>
        <dbReference type="ARBA" id="ARBA00022989"/>
    </source>
</evidence>
<sequence length="158" mass="17836">MLINPFRTLLSSQWIESVALLTGRFALAAVFWLSGQTKVEGFSLNLMKEGDIQLGWPVLKDSTLFLFEHEYNLPLIDYTLAAQMATIAEHLLPVLLLAGFMTQLAAFGIFVMTLVIQIFVYPDAYPTHATWLAISLFLMIRGGGQFAVDYWFPSRRIT</sequence>
<keyword evidence="5 7" id="KW-1133">Transmembrane helix</keyword>
<dbReference type="PANTHER" id="PTHR33452:SF1">
    <property type="entry name" value="INNER MEMBRANE PROTEIN YPHA-RELATED"/>
    <property type="match status" value="1"/>
</dbReference>